<comment type="caution">
    <text evidence="3">The sequence shown here is derived from an EMBL/GenBank/DDBJ whole genome shotgun (WGS) entry which is preliminary data.</text>
</comment>
<evidence type="ECO:0000313" key="3">
    <source>
        <dbReference type="EMBL" id="RFF29632.1"/>
    </source>
</evidence>
<evidence type="ECO:0000259" key="2">
    <source>
        <dbReference type="SMART" id="SM00867"/>
    </source>
</evidence>
<feature type="chain" id="PRO_5017764785" description="Lipid/polyisoprenoid-binding YceI-like domain-containing protein" evidence="1">
    <location>
        <begin position="22"/>
        <end position="187"/>
    </location>
</feature>
<sequence>MAKELKFAALALLMAPGLALADCFRADQENGRIEFTGVAEGSRFSGEFGEFTVSICMDGRDLATAGIEVVIQTASADTGNEDRDSELLGENFFHVEEYPEATWESGEIRADGEAFVAEGKLELRGIEADQPVRLQISGDNPPVLSGSAEIMRLNWDVGIGEDFEDTDFIRNRVDLQFELRLQPYSKG</sequence>
<dbReference type="EMBL" id="QUZK01000044">
    <property type="protein sequence ID" value="RFF29632.1"/>
    <property type="molecule type" value="Genomic_DNA"/>
</dbReference>
<dbReference type="RefSeq" id="WP_116651413.1">
    <property type="nucleotide sequence ID" value="NZ_QUZK01000044.1"/>
</dbReference>
<organism evidence="3 4">
    <name type="scientific">Wenzhouxiangella sediminis</name>
    <dbReference type="NCBI Taxonomy" id="1792836"/>
    <lineage>
        <taxon>Bacteria</taxon>
        <taxon>Pseudomonadati</taxon>
        <taxon>Pseudomonadota</taxon>
        <taxon>Gammaproteobacteria</taxon>
        <taxon>Chromatiales</taxon>
        <taxon>Wenzhouxiangellaceae</taxon>
        <taxon>Wenzhouxiangella</taxon>
    </lineage>
</organism>
<dbReference type="PANTHER" id="PTHR34406">
    <property type="entry name" value="PROTEIN YCEI"/>
    <property type="match status" value="1"/>
</dbReference>
<feature type="domain" description="Lipid/polyisoprenoid-binding YceI-like" evidence="2">
    <location>
        <begin position="23"/>
        <end position="182"/>
    </location>
</feature>
<dbReference type="Gene3D" id="2.40.128.110">
    <property type="entry name" value="Lipid/polyisoprenoid-binding, YceI-like"/>
    <property type="match status" value="1"/>
</dbReference>
<feature type="signal peptide" evidence="1">
    <location>
        <begin position="1"/>
        <end position="21"/>
    </location>
</feature>
<dbReference type="AlphaFoldDB" id="A0A3E1K6I7"/>
<dbReference type="PANTHER" id="PTHR34406:SF1">
    <property type="entry name" value="PROTEIN YCEI"/>
    <property type="match status" value="1"/>
</dbReference>
<proteinExistence type="predicted"/>
<dbReference type="InterPro" id="IPR007372">
    <property type="entry name" value="Lipid/polyisoprenoid-bd_YceI"/>
</dbReference>
<protein>
    <recommendedName>
        <fullName evidence="2">Lipid/polyisoprenoid-binding YceI-like domain-containing protein</fullName>
    </recommendedName>
</protein>
<reference evidence="3 4" key="1">
    <citation type="submission" date="2018-08" db="EMBL/GenBank/DDBJ databases">
        <title>Wenzhouxiangella salilacus sp. nov., a novel bacterium isolated from a saline lake in Xinjiang Province, China.</title>
        <authorList>
            <person name="Han S."/>
        </authorList>
    </citation>
    <scope>NUCLEOTIDE SEQUENCE [LARGE SCALE GENOMIC DNA]</scope>
    <source>
        <strain evidence="3 4">XDB06</strain>
    </source>
</reference>
<gene>
    <name evidence="3" type="ORF">DZC52_12125</name>
</gene>
<keyword evidence="1" id="KW-0732">Signal</keyword>
<name>A0A3E1K6I7_9GAMM</name>
<evidence type="ECO:0000313" key="4">
    <source>
        <dbReference type="Proteomes" id="UP000260351"/>
    </source>
</evidence>
<dbReference type="InterPro" id="IPR036761">
    <property type="entry name" value="TTHA0802/YceI-like_sf"/>
</dbReference>
<dbReference type="OrthoDB" id="9811006at2"/>
<accession>A0A3E1K6I7</accession>
<dbReference type="Proteomes" id="UP000260351">
    <property type="component" value="Unassembled WGS sequence"/>
</dbReference>
<keyword evidence="4" id="KW-1185">Reference proteome</keyword>
<dbReference type="SMART" id="SM00867">
    <property type="entry name" value="YceI"/>
    <property type="match status" value="1"/>
</dbReference>
<dbReference type="Pfam" id="PF04264">
    <property type="entry name" value="YceI"/>
    <property type="match status" value="1"/>
</dbReference>
<evidence type="ECO:0000256" key="1">
    <source>
        <dbReference type="SAM" id="SignalP"/>
    </source>
</evidence>
<dbReference type="SUPFAM" id="SSF101874">
    <property type="entry name" value="YceI-like"/>
    <property type="match status" value="1"/>
</dbReference>